<dbReference type="PANTHER" id="PTHR11161:SF0">
    <property type="entry name" value="O-ACYLTRANSFERASE LIKE PROTEIN"/>
    <property type="match status" value="1"/>
</dbReference>
<gene>
    <name evidence="2" type="ORF">AVEN_131115_1</name>
</gene>
<dbReference type="EMBL" id="BGPR01001364">
    <property type="protein sequence ID" value="GBM52099.1"/>
    <property type="molecule type" value="Genomic_DNA"/>
</dbReference>
<evidence type="ECO:0000256" key="1">
    <source>
        <dbReference type="SAM" id="Phobius"/>
    </source>
</evidence>
<proteinExistence type="predicted"/>
<name>A0A4Y2GH98_ARAVE</name>
<sequence>MWDSVQRTKCPQKMLPIRGWLNDFLSYKYFAPIARLSFSCNMINMIVIERYFLTLEQPIEYSAVSLALLTMYLLFWTFAASFIVAVFFEIPVSKLIGLLSKKHKE</sequence>
<keyword evidence="1" id="KW-0812">Transmembrane</keyword>
<comment type="caution">
    <text evidence="2">The sequence shown here is derived from an EMBL/GenBank/DDBJ whole genome shotgun (WGS) entry which is preliminary data.</text>
</comment>
<keyword evidence="1" id="KW-0472">Membrane</keyword>
<dbReference type="PANTHER" id="PTHR11161">
    <property type="entry name" value="O-ACYLTRANSFERASE"/>
    <property type="match status" value="1"/>
</dbReference>
<evidence type="ECO:0000313" key="2">
    <source>
        <dbReference type="EMBL" id="GBM52099.1"/>
    </source>
</evidence>
<accession>A0A4Y2GH98</accession>
<protein>
    <submittedName>
        <fullName evidence="2">Uncharacterized protein</fullName>
    </submittedName>
</protein>
<feature type="transmembrane region" description="Helical" evidence="1">
    <location>
        <begin position="64"/>
        <end position="88"/>
    </location>
</feature>
<organism evidence="2 3">
    <name type="scientific">Araneus ventricosus</name>
    <name type="common">Orbweaver spider</name>
    <name type="synonym">Epeira ventricosa</name>
    <dbReference type="NCBI Taxonomy" id="182803"/>
    <lineage>
        <taxon>Eukaryota</taxon>
        <taxon>Metazoa</taxon>
        <taxon>Ecdysozoa</taxon>
        <taxon>Arthropoda</taxon>
        <taxon>Chelicerata</taxon>
        <taxon>Arachnida</taxon>
        <taxon>Araneae</taxon>
        <taxon>Araneomorphae</taxon>
        <taxon>Entelegynae</taxon>
        <taxon>Araneoidea</taxon>
        <taxon>Araneidae</taxon>
        <taxon>Araneus</taxon>
    </lineage>
</organism>
<dbReference type="Proteomes" id="UP000499080">
    <property type="component" value="Unassembled WGS sequence"/>
</dbReference>
<keyword evidence="3" id="KW-1185">Reference proteome</keyword>
<feature type="transmembrane region" description="Helical" evidence="1">
    <location>
        <begin position="29"/>
        <end position="52"/>
    </location>
</feature>
<dbReference type="OrthoDB" id="10265389at2759"/>
<reference evidence="2 3" key="1">
    <citation type="journal article" date="2019" name="Sci. Rep.">
        <title>Orb-weaving spider Araneus ventricosus genome elucidates the spidroin gene catalogue.</title>
        <authorList>
            <person name="Kono N."/>
            <person name="Nakamura H."/>
            <person name="Ohtoshi R."/>
            <person name="Moran D.A.P."/>
            <person name="Shinohara A."/>
            <person name="Yoshida Y."/>
            <person name="Fujiwara M."/>
            <person name="Mori M."/>
            <person name="Tomita M."/>
            <person name="Arakawa K."/>
        </authorList>
    </citation>
    <scope>NUCLEOTIDE SEQUENCE [LARGE SCALE GENOMIC DNA]</scope>
</reference>
<dbReference type="AlphaFoldDB" id="A0A4Y2GH98"/>
<keyword evidence="1" id="KW-1133">Transmembrane helix</keyword>
<evidence type="ECO:0000313" key="3">
    <source>
        <dbReference type="Proteomes" id="UP000499080"/>
    </source>
</evidence>
<dbReference type="InterPro" id="IPR052728">
    <property type="entry name" value="O2_lipid_transport_reg"/>
</dbReference>